<gene>
    <name evidence="1" type="ORF">D4A81_08850</name>
</gene>
<dbReference type="KEGG" id="lua:D4A81_08850"/>
<dbReference type="RefSeq" id="WP_111524618.1">
    <property type="nucleotide sequence ID" value="NZ_CP032364.1"/>
</dbReference>
<dbReference type="Proteomes" id="UP000265562">
    <property type="component" value="Chromosome"/>
</dbReference>
<sequence length="67" mass="7662">MEACRNNSLLNSFIKGIQDIKMPTFYDNGNIEPVKSQDVSGKERIRKDYKKSLVEIRKVANGFAVKQ</sequence>
<name>A0A385Q519_9FIRM</name>
<dbReference type="EMBL" id="CP032364">
    <property type="protein sequence ID" value="AYB00044.1"/>
    <property type="molecule type" value="Genomic_DNA"/>
</dbReference>
<evidence type="ECO:0000313" key="1">
    <source>
        <dbReference type="EMBL" id="AYB00044.1"/>
    </source>
</evidence>
<dbReference type="AlphaFoldDB" id="A0A385Q519"/>
<keyword evidence="2" id="KW-1185">Reference proteome</keyword>
<accession>A0A385Q519</accession>
<organism evidence="1 2">
    <name type="scientific">Lachnoanaerobaculum umeaense</name>
    <dbReference type="NCBI Taxonomy" id="617123"/>
    <lineage>
        <taxon>Bacteria</taxon>
        <taxon>Bacillati</taxon>
        <taxon>Bacillota</taxon>
        <taxon>Clostridia</taxon>
        <taxon>Lachnospirales</taxon>
        <taxon>Lachnospiraceae</taxon>
        <taxon>Lachnoanaerobaculum</taxon>
    </lineage>
</organism>
<proteinExistence type="predicted"/>
<protein>
    <submittedName>
        <fullName evidence="1">Uncharacterized protein</fullName>
    </submittedName>
</protein>
<reference evidence="1 2" key="1">
    <citation type="submission" date="2018-09" db="EMBL/GenBank/DDBJ databases">
        <title>Genome sequencing of Lachnoanaerobaculum umeaense DSM 23576.</title>
        <authorList>
            <person name="Kook J.-K."/>
            <person name="Park S.-N."/>
            <person name="Lim Y.K."/>
        </authorList>
    </citation>
    <scope>NUCLEOTIDE SEQUENCE [LARGE SCALE GENOMIC DNA]</scope>
    <source>
        <strain evidence="2">DSM 23576 \ CCUG 58757</strain>
    </source>
</reference>
<evidence type="ECO:0000313" key="2">
    <source>
        <dbReference type="Proteomes" id="UP000265562"/>
    </source>
</evidence>